<name>A0ABU9AQ29_9BACT</name>
<dbReference type="EMBL" id="JBBUKT010000001">
    <property type="protein sequence ID" value="MEK7949673.1"/>
    <property type="molecule type" value="Genomic_DNA"/>
</dbReference>
<reference evidence="2 3" key="1">
    <citation type="submission" date="2024-04" db="EMBL/GenBank/DDBJ databases">
        <title>Luteolibacter sp. isolated from soil.</title>
        <authorList>
            <person name="An J."/>
        </authorList>
    </citation>
    <scope>NUCLEOTIDE SEQUENCE [LARGE SCALE GENOMIC DNA]</scope>
    <source>
        <strain evidence="2 3">Y139</strain>
    </source>
</reference>
<proteinExistence type="predicted"/>
<evidence type="ECO:0000259" key="1">
    <source>
        <dbReference type="Pfam" id="PF18480"/>
    </source>
</evidence>
<evidence type="ECO:0000313" key="3">
    <source>
        <dbReference type="Proteomes" id="UP001371305"/>
    </source>
</evidence>
<gene>
    <name evidence="2" type="ORF">WKV53_04170</name>
</gene>
<organism evidence="2 3">
    <name type="scientific">Luteolibacter soli</name>
    <dbReference type="NCBI Taxonomy" id="3135280"/>
    <lineage>
        <taxon>Bacteria</taxon>
        <taxon>Pseudomonadati</taxon>
        <taxon>Verrucomicrobiota</taxon>
        <taxon>Verrucomicrobiia</taxon>
        <taxon>Verrucomicrobiales</taxon>
        <taxon>Verrucomicrobiaceae</taxon>
        <taxon>Luteolibacter</taxon>
    </lineage>
</organism>
<dbReference type="RefSeq" id="WP_341403091.1">
    <property type="nucleotide sequence ID" value="NZ_JBBUKT010000001.1"/>
</dbReference>
<feature type="domain" description="DUF5615" evidence="1">
    <location>
        <begin position="1"/>
        <end position="104"/>
    </location>
</feature>
<accession>A0ABU9AQ29</accession>
<keyword evidence="3" id="KW-1185">Reference proteome</keyword>
<dbReference type="InterPro" id="IPR041049">
    <property type="entry name" value="DUF5615"/>
</dbReference>
<dbReference type="Pfam" id="PF18480">
    <property type="entry name" value="DUF5615"/>
    <property type="match status" value="1"/>
</dbReference>
<dbReference type="Proteomes" id="UP001371305">
    <property type="component" value="Unassembled WGS sequence"/>
</dbReference>
<protein>
    <submittedName>
        <fullName evidence="2">DUF5615 family PIN-like protein</fullName>
    </submittedName>
</protein>
<sequence length="120" mass="13653">MRFLLDENFPKAAASFLEEAGHEVFDFRGTAEEGIEDSSVFVKAQAYGAVLLTTDRDFFHTIPHLFDTHAGVVVIALRQPNRNAILSRLKWLLARIEEGSFENRCFQLRDSTWIAFPPLP</sequence>
<dbReference type="InterPro" id="IPR006594">
    <property type="entry name" value="LisH"/>
</dbReference>
<dbReference type="PROSITE" id="PS50896">
    <property type="entry name" value="LISH"/>
    <property type="match status" value="1"/>
</dbReference>
<comment type="caution">
    <text evidence="2">The sequence shown here is derived from an EMBL/GenBank/DDBJ whole genome shotgun (WGS) entry which is preliminary data.</text>
</comment>
<evidence type="ECO:0000313" key="2">
    <source>
        <dbReference type="EMBL" id="MEK7949673.1"/>
    </source>
</evidence>